<organism evidence="10 11">
    <name type="scientific">Extensimonas vulgaris</name>
    <dbReference type="NCBI Taxonomy" id="1031594"/>
    <lineage>
        <taxon>Bacteria</taxon>
        <taxon>Pseudomonadati</taxon>
        <taxon>Pseudomonadota</taxon>
        <taxon>Betaproteobacteria</taxon>
        <taxon>Burkholderiales</taxon>
        <taxon>Comamonadaceae</taxon>
        <taxon>Extensimonas</taxon>
    </lineage>
</organism>
<keyword evidence="8" id="KW-0411">Iron-sulfur</keyword>
<dbReference type="PANTHER" id="PTHR30002:SF4">
    <property type="entry name" value="EPOXYQUEUOSINE REDUCTASE"/>
    <property type="match status" value="1"/>
</dbReference>
<evidence type="ECO:0000256" key="6">
    <source>
        <dbReference type="ARBA" id="ARBA00023002"/>
    </source>
</evidence>
<name>A0A369AL25_9BURK</name>
<dbReference type="SUPFAM" id="SSF54862">
    <property type="entry name" value="4Fe-4S ferredoxins"/>
    <property type="match status" value="1"/>
</dbReference>
<comment type="caution">
    <text evidence="10">The sequence shown here is derived from an EMBL/GenBank/DDBJ whole genome shotgun (WGS) entry which is preliminary data.</text>
</comment>
<keyword evidence="6" id="KW-0560">Oxidoreductase</keyword>
<keyword evidence="5" id="KW-0671">Queuosine biosynthesis</keyword>
<evidence type="ECO:0000256" key="2">
    <source>
        <dbReference type="ARBA" id="ARBA00022490"/>
    </source>
</evidence>
<dbReference type="GO" id="GO:0046872">
    <property type="term" value="F:metal ion binding"/>
    <property type="evidence" value="ECO:0007669"/>
    <property type="project" value="UniProtKB-KW"/>
</dbReference>
<keyword evidence="11" id="KW-1185">Reference proteome</keyword>
<evidence type="ECO:0000313" key="10">
    <source>
        <dbReference type="EMBL" id="RCX09785.1"/>
    </source>
</evidence>
<keyword evidence="2" id="KW-0963">Cytoplasm</keyword>
<dbReference type="Proteomes" id="UP000252174">
    <property type="component" value="Unassembled WGS sequence"/>
</dbReference>
<dbReference type="GO" id="GO:0052693">
    <property type="term" value="F:epoxyqueuosine reductase activity"/>
    <property type="evidence" value="ECO:0007669"/>
    <property type="project" value="TreeGrafter"/>
</dbReference>
<protein>
    <submittedName>
        <fullName evidence="10">Epoxyqueuosine reductase</fullName>
    </submittedName>
</protein>
<evidence type="ECO:0000259" key="9">
    <source>
        <dbReference type="PROSITE" id="PS51379"/>
    </source>
</evidence>
<dbReference type="InterPro" id="IPR013542">
    <property type="entry name" value="QueG_DUF1730"/>
</dbReference>
<dbReference type="Pfam" id="PF08331">
    <property type="entry name" value="QueG_DUF1730"/>
    <property type="match status" value="1"/>
</dbReference>
<accession>A0A369AL25</accession>
<gene>
    <name evidence="10" type="ORF">DFR45_104152</name>
</gene>
<dbReference type="Gene3D" id="3.30.70.20">
    <property type="match status" value="1"/>
</dbReference>
<keyword evidence="7" id="KW-0408">Iron</keyword>
<dbReference type="PROSITE" id="PS00198">
    <property type="entry name" value="4FE4S_FER_1"/>
    <property type="match status" value="1"/>
</dbReference>
<dbReference type="NCBIfam" id="TIGR00276">
    <property type="entry name" value="tRNA epoxyqueuosine(34) reductase QueG"/>
    <property type="match status" value="1"/>
</dbReference>
<evidence type="ECO:0000256" key="4">
    <source>
        <dbReference type="ARBA" id="ARBA00022723"/>
    </source>
</evidence>
<evidence type="ECO:0000256" key="7">
    <source>
        <dbReference type="ARBA" id="ARBA00023004"/>
    </source>
</evidence>
<dbReference type="Pfam" id="PF13484">
    <property type="entry name" value="Fer4_16"/>
    <property type="match status" value="1"/>
</dbReference>
<dbReference type="InterPro" id="IPR017900">
    <property type="entry name" value="4Fe4S_Fe_S_CS"/>
</dbReference>
<dbReference type="EMBL" id="QPJU01000004">
    <property type="protein sequence ID" value="RCX09785.1"/>
    <property type="molecule type" value="Genomic_DNA"/>
</dbReference>
<reference evidence="10 11" key="1">
    <citation type="submission" date="2018-07" db="EMBL/GenBank/DDBJ databases">
        <title>Genomic Encyclopedia of Type Strains, Phase IV (KMG-IV): sequencing the most valuable type-strain genomes for metagenomic binning, comparative biology and taxonomic classification.</title>
        <authorList>
            <person name="Goeker M."/>
        </authorList>
    </citation>
    <scope>NUCLEOTIDE SEQUENCE [LARGE SCALE GENOMIC DNA]</scope>
    <source>
        <strain evidence="10 11">DSM 100911</strain>
    </source>
</reference>
<evidence type="ECO:0000256" key="5">
    <source>
        <dbReference type="ARBA" id="ARBA00022785"/>
    </source>
</evidence>
<evidence type="ECO:0000256" key="8">
    <source>
        <dbReference type="ARBA" id="ARBA00023014"/>
    </source>
</evidence>
<dbReference type="GO" id="GO:0008616">
    <property type="term" value="P:tRNA queuosine(34) biosynthetic process"/>
    <property type="evidence" value="ECO:0007669"/>
    <property type="project" value="UniProtKB-KW"/>
</dbReference>
<dbReference type="InterPro" id="IPR017896">
    <property type="entry name" value="4Fe4S_Fe-S-bd"/>
</dbReference>
<keyword evidence="3" id="KW-0819">tRNA processing</keyword>
<dbReference type="GO" id="GO:0051539">
    <property type="term" value="F:4 iron, 4 sulfur cluster binding"/>
    <property type="evidence" value="ECO:0007669"/>
    <property type="project" value="UniProtKB-KW"/>
</dbReference>
<keyword evidence="4" id="KW-0479">Metal-binding</keyword>
<dbReference type="AlphaFoldDB" id="A0A369AL25"/>
<evidence type="ECO:0000256" key="1">
    <source>
        <dbReference type="ARBA" id="ARBA00022485"/>
    </source>
</evidence>
<keyword evidence="1" id="KW-0004">4Fe-4S</keyword>
<dbReference type="PROSITE" id="PS51379">
    <property type="entry name" value="4FE4S_FER_2"/>
    <property type="match status" value="1"/>
</dbReference>
<evidence type="ECO:0000256" key="3">
    <source>
        <dbReference type="ARBA" id="ARBA00022694"/>
    </source>
</evidence>
<evidence type="ECO:0000313" key="11">
    <source>
        <dbReference type="Proteomes" id="UP000252174"/>
    </source>
</evidence>
<proteinExistence type="predicted"/>
<dbReference type="InterPro" id="IPR004453">
    <property type="entry name" value="QueG"/>
</dbReference>
<dbReference type="FunFam" id="3.30.70.20:FF:000017">
    <property type="entry name" value="Epoxyqueuosine reductase"/>
    <property type="match status" value="1"/>
</dbReference>
<dbReference type="PANTHER" id="PTHR30002">
    <property type="entry name" value="EPOXYQUEUOSINE REDUCTASE"/>
    <property type="match status" value="1"/>
</dbReference>
<feature type="domain" description="4Fe-4S ferredoxin-type" evidence="9">
    <location>
        <begin position="147"/>
        <end position="176"/>
    </location>
</feature>
<sequence length="323" mass="35651">MDYMAAHGLKRARPAELVPGTVSVITARMDYLPRMDAAGWSAQGDQDWRTVEWARLERPHEGVVSLYARGRDYHKVLRARLQKLCDRIAAAVGPFGHRVFTDSAPVLEAALAERSGLGWRGKHTLVIDRAAGSMFFLGEIYTDLVLEPTQPVPEHCGSCSACLSACPTGAIVAPYRLDARRCISYLTIEHPGAIPPELRPLLGNRIYGCDDCQLVCPWNKFAQRSSLPDFDARAELTGQRLVSLFAWDEATFLRRTEGSPIRRIGHERWLRNIAVALGNALHSRNDAVQGEEQAAMRAALQARSGHASPLVREHVAWALAQGG</sequence>